<feature type="region of interest" description="Disordered" evidence="1">
    <location>
        <begin position="41"/>
        <end position="71"/>
    </location>
</feature>
<feature type="region of interest" description="Disordered" evidence="1">
    <location>
        <begin position="471"/>
        <end position="497"/>
    </location>
</feature>
<dbReference type="RefSeq" id="XP_067756089.1">
    <property type="nucleotide sequence ID" value="XM_067899299.1"/>
</dbReference>
<feature type="compositionally biased region" description="Low complexity" evidence="1">
    <location>
        <begin position="320"/>
        <end position="335"/>
    </location>
</feature>
<evidence type="ECO:0000313" key="2">
    <source>
        <dbReference type="EMBL" id="KAG5501466.1"/>
    </source>
</evidence>
<feature type="compositionally biased region" description="Low complexity" evidence="1">
    <location>
        <begin position="239"/>
        <end position="248"/>
    </location>
</feature>
<feature type="compositionally biased region" description="Low complexity" evidence="1">
    <location>
        <begin position="472"/>
        <end position="492"/>
    </location>
</feature>
<feature type="region of interest" description="Disordered" evidence="1">
    <location>
        <begin position="541"/>
        <end position="568"/>
    </location>
</feature>
<feature type="compositionally biased region" description="Polar residues" evidence="1">
    <location>
        <begin position="266"/>
        <end position="292"/>
    </location>
</feature>
<proteinExistence type="predicted"/>
<dbReference type="Proteomes" id="UP000674318">
    <property type="component" value="Unassembled WGS sequence"/>
</dbReference>
<dbReference type="EMBL" id="JAFJZO010000027">
    <property type="protein sequence ID" value="KAG5501466.1"/>
    <property type="molecule type" value="Genomic_DNA"/>
</dbReference>
<dbReference type="GeneID" id="94289376"/>
<dbReference type="AlphaFoldDB" id="A0A836HYQ1"/>
<evidence type="ECO:0000313" key="3">
    <source>
        <dbReference type="Proteomes" id="UP000674318"/>
    </source>
</evidence>
<keyword evidence="3" id="KW-1185">Reference proteome</keyword>
<feature type="region of interest" description="Disordered" evidence="1">
    <location>
        <begin position="235"/>
        <end position="378"/>
    </location>
</feature>
<sequence>MSIRAVGWLQSKLGLDIGVRGSPGGDDDHALGGDELAGFSTAKNRSHSADPFAVTSSGGDPSLDAGGGAAGTFSELASGLESKLSQVWRQASDKATQYWNNNTRGRARNDAFGANTVAGESPQIDENGLPVTQNWYYYDEQLGRWTVSRDAPESVQREYYEKLQEAERERQGQQTVGLPPPPPPGSATLAGGPPPLLGTSVTTPGGQGPHYALPDYFGTASATLPAQKQQAQLYGVYGSAPSQRAPSAAPVPPPSMPAVGTHPGSYYSTMPNTGTSASATSESFSHGQSPSAHSWVTSVPPPPAPVNPTAVSSISAQTYPAGGSAYTPASAAPTSNPHAGSYQPSVQASPASLQPPPQPQIYPPLAQNDMPASLADPARSQQYGLPFLESQAPAHCCTTPCDNGAAGLSTLAPSSRAGAPAPAQYRSTGPGMYPYSGCNANSKSNIQDSAATVPSASIPVVSQTQFSTSNALQGQSSLQQQQQQQQPQSLSSNPYAYTTPVAPVASARTFPPASAAAEQSLPPRTEGSGYVYPSVASLGTFQSPGAMAEQPRGFELPPPPSFKPFSSS</sequence>
<feature type="compositionally biased region" description="Pro residues" evidence="1">
    <location>
        <begin position="353"/>
        <end position="362"/>
    </location>
</feature>
<organism evidence="2 3">
    <name type="scientific">Porcisia hertigi</name>
    <dbReference type="NCBI Taxonomy" id="2761500"/>
    <lineage>
        <taxon>Eukaryota</taxon>
        <taxon>Discoba</taxon>
        <taxon>Euglenozoa</taxon>
        <taxon>Kinetoplastea</taxon>
        <taxon>Metakinetoplastina</taxon>
        <taxon>Trypanosomatida</taxon>
        <taxon>Trypanosomatidae</taxon>
        <taxon>Leishmaniinae</taxon>
        <taxon>Porcisia</taxon>
    </lineage>
</organism>
<evidence type="ECO:0000256" key="1">
    <source>
        <dbReference type="SAM" id="MobiDB-lite"/>
    </source>
</evidence>
<reference evidence="2 3" key="1">
    <citation type="submission" date="2021-02" db="EMBL/GenBank/DDBJ databases">
        <title>Porcisia hertigi Genome sequencing and assembly.</title>
        <authorList>
            <person name="Almutairi H."/>
            <person name="Gatherer D."/>
        </authorList>
    </citation>
    <scope>NUCLEOTIDE SEQUENCE [LARGE SCALE GENOMIC DNA]</scope>
    <source>
        <strain evidence="2 3">C119</strain>
    </source>
</reference>
<comment type="caution">
    <text evidence="2">The sequence shown here is derived from an EMBL/GenBank/DDBJ whole genome shotgun (WGS) entry which is preliminary data.</text>
</comment>
<dbReference type="OrthoDB" id="252965at2759"/>
<feature type="region of interest" description="Disordered" evidence="1">
    <location>
        <begin position="17"/>
        <end position="36"/>
    </location>
</feature>
<feature type="compositionally biased region" description="Basic and acidic residues" evidence="1">
    <location>
        <begin position="162"/>
        <end position="171"/>
    </location>
</feature>
<protein>
    <submittedName>
        <fullName evidence="2">Uncharacterized protein</fullName>
    </submittedName>
</protein>
<gene>
    <name evidence="2" type="ORF">JKF63_03295</name>
</gene>
<feature type="region of interest" description="Disordered" evidence="1">
    <location>
        <begin position="162"/>
        <end position="215"/>
    </location>
</feature>
<feature type="compositionally biased region" description="Low complexity" evidence="1">
    <location>
        <begin position="343"/>
        <end position="352"/>
    </location>
</feature>
<accession>A0A836HYQ1</accession>
<name>A0A836HYQ1_9TRYP</name>
<dbReference type="KEGG" id="phet:94289376"/>